<dbReference type="InterPro" id="IPR036291">
    <property type="entry name" value="NAD(P)-bd_dom_sf"/>
</dbReference>
<comment type="similarity">
    <text evidence="1 3">Belongs to the short-chain dehydrogenases/reductases (SDR) family.</text>
</comment>
<dbReference type="PRINTS" id="PR00081">
    <property type="entry name" value="GDHRDH"/>
</dbReference>
<dbReference type="EMBL" id="QJSA01000013">
    <property type="protein sequence ID" value="RHW20314.1"/>
    <property type="molecule type" value="Genomic_DNA"/>
</dbReference>
<keyword evidence="2" id="KW-0560">Oxidoreductase</keyword>
<dbReference type="PANTHER" id="PTHR44196:SF1">
    <property type="entry name" value="DEHYDROGENASE_REDUCTASE SDR FAMILY MEMBER 7B"/>
    <property type="match status" value="1"/>
</dbReference>
<dbReference type="Gene3D" id="3.40.50.720">
    <property type="entry name" value="NAD(P)-binding Rossmann-like Domain"/>
    <property type="match status" value="1"/>
</dbReference>
<gene>
    <name evidence="4" type="ORF">C2846_14745</name>
</gene>
<evidence type="ECO:0000313" key="5">
    <source>
        <dbReference type="Proteomes" id="UP000265745"/>
    </source>
</evidence>
<dbReference type="PROSITE" id="PS00061">
    <property type="entry name" value="ADH_SHORT"/>
    <property type="match status" value="1"/>
</dbReference>
<dbReference type="Proteomes" id="UP000265745">
    <property type="component" value="Unassembled WGS sequence"/>
</dbReference>
<evidence type="ECO:0000313" key="4">
    <source>
        <dbReference type="EMBL" id="RHW20314.1"/>
    </source>
</evidence>
<dbReference type="GO" id="GO:0016491">
    <property type="term" value="F:oxidoreductase activity"/>
    <property type="evidence" value="ECO:0007669"/>
    <property type="project" value="UniProtKB-KW"/>
</dbReference>
<name>A0A396RUM4_9PSED</name>
<dbReference type="InterPro" id="IPR020904">
    <property type="entry name" value="Sc_DH/Rdtase_CS"/>
</dbReference>
<dbReference type="AlphaFoldDB" id="A0A396RUM4"/>
<accession>A0A396RUM4</accession>
<dbReference type="RefSeq" id="WP_119701803.1">
    <property type="nucleotide sequence ID" value="NZ_QJSA01000013.1"/>
</dbReference>
<keyword evidence="5" id="KW-1185">Reference proteome</keyword>
<organism evidence="4 5">
    <name type="scientific">Pseudomonas jilinensis</name>
    <dbReference type="NCBI Taxonomy" id="2078689"/>
    <lineage>
        <taxon>Bacteria</taxon>
        <taxon>Pseudomonadati</taxon>
        <taxon>Pseudomonadota</taxon>
        <taxon>Gammaproteobacteria</taxon>
        <taxon>Pseudomonadales</taxon>
        <taxon>Pseudomonadaceae</taxon>
        <taxon>Pseudomonas</taxon>
    </lineage>
</organism>
<protein>
    <submittedName>
        <fullName evidence="4">Oxidoreductase</fullName>
    </submittedName>
</protein>
<proteinExistence type="inferred from homology"/>
<sequence length="252" mass="27835">MSQVQRTLWVVGASTGIGAALVDVFHRAGWRVALSARRAELLHQQAAQDPERLFAVPVDVTDLDAMHRAVAAIEARWGEIDTAILNAGDYEPMALDDFSAALFARLMQVNYIGVVHGLDALQRCMRERKRGQIMITASVAGYRGLPYAAPYGATKAALISLAESLQPEFARDGVRLRLICPGFVRTPLTDKNDFPMPGLTEPTQVAAAVLREVDGRRFEILVPRGFGWLMKGVRSLPYLLWLPLARRMLRNG</sequence>
<reference evidence="4 5" key="1">
    <citation type="submission" date="2018-06" db="EMBL/GenBank/DDBJ databases">
        <title>Pseudomonas jilinensis sp. nov., isolated from the production water of Jilin Oilfield in China.</title>
        <authorList>
            <person name="Wang J."/>
        </authorList>
    </citation>
    <scope>NUCLEOTIDE SEQUENCE [LARGE SCALE GENOMIC DNA]</scope>
    <source>
        <strain evidence="4 5">JS15-10A1</strain>
    </source>
</reference>
<dbReference type="SUPFAM" id="SSF51735">
    <property type="entry name" value="NAD(P)-binding Rossmann-fold domains"/>
    <property type="match status" value="1"/>
</dbReference>
<dbReference type="PANTHER" id="PTHR44196">
    <property type="entry name" value="DEHYDROGENASE/REDUCTASE SDR FAMILY MEMBER 7B"/>
    <property type="match status" value="1"/>
</dbReference>
<dbReference type="InterPro" id="IPR002347">
    <property type="entry name" value="SDR_fam"/>
</dbReference>
<dbReference type="Pfam" id="PF00106">
    <property type="entry name" value="adh_short"/>
    <property type="match status" value="1"/>
</dbReference>
<evidence type="ECO:0000256" key="2">
    <source>
        <dbReference type="ARBA" id="ARBA00023002"/>
    </source>
</evidence>
<comment type="caution">
    <text evidence="4">The sequence shown here is derived from an EMBL/GenBank/DDBJ whole genome shotgun (WGS) entry which is preliminary data.</text>
</comment>
<dbReference type="PRINTS" id="PR00080">
    <property type="entry name" value="SDRFAMILY"/>
</dbReference>
<dbReference type="GO" id="GO:0016020">
    <property type="term" value="C:membrane"/>
    <property type="evidence" value="ECO:0007669"/>
    <property type="project" value="TreeGrafter"/>
</dbReference>
<evidence type="ECO:0000256" key="3">
    <source>
        <dbReference type="RuleBase" id="RU000363"/>
    </source>
</evidence>
<evidence type="ECO:0000256" key="1">
    <source>
        <dbReference type="ARBA" id="ARBA00006484"/>
    </source>
</evidence>
<dbReference type="OrthoDB" id="335726at2"/>